<proteinExistence type="predicted"/>
<name>A0A6C0B9M8_9ZZZZ</name>
<accession>A0A6C0B9M8</accession>
<dbReference type="EMBL" id="MN739102">
    <property type="protein sequence ID" value="QHS88750.1"/>
    <property type="molecule type" value="Genomic_DNA"/>
</dbReference>
<sequence>MCKDKVVGLSCDECLLVSTYSVCCQGICNCATSPIPTEDVKVTVTSNTLGTNIVYSRENGIVLVEQNIYRKVYDDLYSDSSTLYKVDAAVYHMVTEFNNSEPTFTGTSQSSAQDYGLIYTTLVSRAIAAEMACLNTMRFQKLVNADRTHTMHLTATNVPLSPLDHPDLEPTDVPSLVFIEYDEELNIFNFYLRNTDNTLWLLADIKYSLLDVDSAEYIAASKSEISTIGLDYTSSGSTTGTNSFRPAMNECFRSNLQMSLDNVRNDEVIKMSIRVVKA</sequence>
<dbReference type="AlphaFoldDB" id="A0A6C0B9M8"/>
<protein>
    <submittedName>
        <fullName evidence="1">Uncharacterized protein</fullName>
    </submittedName>
</protein>
<evidence type="ECO:0000313" key="1">
    <source>
        <dbReference type="EMBL" id="QHS88750.1"/>
    </source>
</evidence>
<reference evidence="1" key="1">
    <citation type="journal article" date="2020" name="Nature">
        <title>Giant virus diversity and host interactions through global metagenomics.</title>
        <authorList>
            <person name="Schulz F."/>
            <person name="Roux S."/>
            <person name="Paez-Espino D."/>
            <person name="Jungbluth S."/>
            <person name="Walsh D.A."/>
            <person name="Denef V.J."/>
            <person name="McMahon K.D."/>
            <person name="Konstantinidis K.T."/>
            <person name="Eloe-Fadrosh E.A."/>
            <person name="Kyrpides N.C."/>
            <person name="Woyke T."/>
        </authorList>
    </citation>
    <scope>NUCLEOTIDE SEQUENCE</scope>
    <source>
        <strain evidence="1">GVMAG-M-3300010158-59</strain>
    </source>
</reference>
<organism evidence="1">
    <name type="scientific">viral metagenome</name>
    <dbReference type="NCBI Taxonomy" id="1070528"/>
    <lineage>
        <taxon>unclassified sequences</taxon>
        <taxon>metagenomes</taxon>
        <taxon>organismal metagenomes</taxon>
    </lineage>
</organism>